<evidence type="ECO:0000313" key="2">
    <source>
        <dbReference type="EMBL" id="JAC18974.1"/>
    </source>
</evidence>
<dbReference type="AlphaFoldDB" id="A0A023FDZ0"/>
<keyword evidence="1" id="KW-0732">Signal</keyword>
<feature type="chain" id="PRO_5001516477" evidence="1">
    <location>
        <begin position="19"/>
        <end position="114"/>
    </location>
</feature>
<evidence type="ECO:0000256" key="1">
    <source>
        <dbReference type="SAM" id="SignalP"/>
    </source>
</evidence>
<accession>A0A023FDZ0</accession>
<sequence length="114" mass="12455">MQTALFFFLLVTVAYVQCRPSEQSIDEATNSEAAVQTEEKDFCTEIGETDRLLFLGCLAGLVPEADAVLKENGGDVRSLLDKICGPDGAVHHMKMIEALEMSDDAINECSELIQ</sequence>
<reference evidence="2" key="1">
    <citation type="submission" date="2014-03" db="EMBL/GenBank/DDBJ databases">
        <title>The sialotranscriptome of Amblyomma triste, Amblyomma parvum and Amblyomma cajennense ticks, uncovered by 454-based RNA-seq.</title>
        <authorList>
            <person name="Garcia G.R."/>
            <person name="Gardinassi L.G."/>
            <person name="Ribeiro J.M."/>
            <person name="Anatriello E."/>
            <person name="Ferreira B.R."/>
            <person name="Moreira H.N."/>
            <person name="Mafra C."/>
            <person name="Olegario M.M."/>
            <person name="Szabo P.J."/>
            <person name="Miranda-Santos I.K."/>
            <person name="Maruyama S.R."/>
        </authorList>
    </citation>
    <scope>NUCLEOTIDE SEQUENCE</scope>
    <source>
        <strain evidence="2">Uberlandia</strain>
        <tissue evidence="2">Salivary glands</tissue>
    </source>
</reference>
<organism evidence="2">
    <name type="scientific">Amblyomma cajennense</name>
    <name type="common">Cayenne tick</name>
    <name type="synonym">Acarus cajennensis</name>
    <dbReference type="NCBI Taxonomy" id="34607"/>
    <lineage>
        <taxon>Eukaryota</taxon>
        <taxon>Metazoa</taxon>
        <taxon>Ecdysozoa</taxon>
        <taxon>Arthropoda</taxon>
        <taxon>Chelicerata</taxon>
        <taxon>Arachnida</taxon>
        <taxon>Acari</taxon>
        <taxon>Parasitiformes</taxon>
        <taxon>Ixodida</taxon>
        <taxon>Ixodoidea</taxon>
        <taxon>Ixodidae</taxon>
        <taxon>Amblyomminae</taxon>
        <taxon>Amblyomma</taxon>
    </lineage>
</organism>
<name>A0A023FDZ0_AMBCJ</name>
<dbReference type="EMBL" id="GBBK01005508">
    <property type="protein sequence ID" value="JAC18974.1"/>
    <property type="molecule type" value="mRNA"/>
</dbReference>
<proteinExistence type="evidence at transcript level"/>
<protein>
    <submittedName>
        <fullName evidence="2">Putative secreted protein</fullName>
    </submittedName>
</protein>
<feature type="signal peptide" evidence="1">
    <location>
        <begin position="1"/>
        <end position="18"/>
    </location>
</feature>